<evidence type="ECO:0000256" key="11">
    <source>
        <dbReference type="ARBA" id="ARBA00022832"/>
    </source>
</evidence>
<comment type="catalytic activity">
    <reaction evidence="2">
        <text>1-(9Z-octadecenoyl)-sn-glycero-3-phosphate + hexadecanoyl-CoA = 1-(9Z)-octadecenoyl-2-hexadecanoyl-sn-glycero-3-phosphate + CoA</text>
        <dbReference type="Rhea" id="RHEA:37143"/>
        <dbReference type="ChEBI" id="CHEBI:57287"/>
        <dbReference type="ChEBI" id="CHEBI:57379"/>
        <dbReference type="ChEBI" id="CHEBI:74544"/>
        <dbReference type="ChEBI" id="CHEBI:74551"/>
    </reaction>
    <physiologicalReaction direction="left-to-right" evidence="2">
        <dbReference type="Rhea" id="RHEA:37144"/>
    </physiologicalReaction>
</comment>
<evidence type="ECO:0000256" key="6">
    <source>
        <dbReference type="ARBA" id="ARBA00022490"/>
    </source>
</evidence>
<evidence type="ECO:0000256" key="3">
    <source>
        <dbReference type="ARBA" id="ARBA00004496"/>
    </source>
</evidence>
<evidence type="ECO:0000256" key="15">
    <source>
        <dbReference type="ARBA" id="ARBA00038097"/>
    </source>
</evidence>
<dbReference type="GO" id="GO:0006654">
    <property type="term" value="P:phosphatidic acid biosynthetic process"/>
    <property type="evidence" value="ECO:0007669"/>
    <property type="project" value="TreeGrafter"/>
</dbReference>
<evidence type="ECO:0000256" key="17">
    <source>
        <dbReference type="ARBA" id="ARBA00042413"/>
    </source>
</evidence>
<dbReference type="RefSeq" id="XP_066936672.1">
    <property type="nucleotide sequence ID" value="XM_067080571.1"/>
</dbReference>
<dbReference type="PRINTS" id="PR00111">
    <property type="entry name" value="ABHYDROLASE"/>
</dbReference>
<evidence type="ECO:0000256" key="23">
    <source>
        <dbReference type="ARBA" id="ARBA00048770"/>
    </source>
</evidence>
<organism evidence="26 27">
    <name type="scientific">Clytia hemisphaerica</name>
    <dbReference type="NCBI Taxonomy" id="252671"/>
    <lineage>
        <taxon>Eukaryota</taxon>
        <taxon>Metazoa</taxon>
        <taxon>Cnidaria</taxon>
        <taxon>Hydrozoa</taxon>
        <taxon>Hydroidolina</taxon>
        <taxon>Leptothecata</taxon>
        <taxon>Obeliida</taxon>
        <taxon>Clytiidae</taxon>
        <taxon>Clytia</taxon>
    </lineage>
</organism>
<dbReference type="PANTHER" id="PTHR42886:SF29">
    <property type="entry name" value="PUMMELIG, ISOFORM A"/>
    <property type="match status" value="1"/>
</dbReference>
<evidence type="ECO:0000256" key="4">
    <source>
        <dbReference type="ARBA" id="ARBA00004502"/>
    </source>
</evidence>
<dbReference type="EnsemblMetazoa" id="CLYHEMT012775.3">
    <property type="protein sequence ID" value="CLYHEMP012775.3"/>
    <property type="gene ID" value="CLYHEMG012775"/>
</dbReference>
<keyword evidence="12" id="KW-0443">Lipid metabolism</keyword>
<evidence type="ECO:0000256" key="10">
    <source>
        <dbReference type="ARBA" id="ARBA00022782"/>
    </source>
</evidence>
<comment type="catalytic activity">
    <reaction evidence="14">
        <text>1-(9Z-octadecenoyl)-sn-glycero-3-phosphate + octadecanoyl-CoA = 1-(9Z-octadecenoyl)-2-octadecanoyl-sn-glycero-3-phosphate + CoA</text>
        <dbReference type="Rhea" id="RHEA:37147"/>
        <dbReference type="ChEBI" id="CHEBI:57287"/>
        <dbReference type="ChEBI" id="CHEBI:57394"/>
        <dbReference type="ChEBI" id="CHEBI:74544"/>
        <dbReference type="ChEBI" id="CHEBI:74552"/>
    </reaction>
    <physiologicalReaction direction="left-to-right" evidence="14">
        <dbReference type="Rhea" id="RHEA:37148"/>
    </physiologicalReaction>
</comment>
<keyword evidence="27" id="KW-1185">Reference proteome</keyword>
<evidence type="ECO:0000256" key="24">
    <source>
        <dbReference type="ARBA" id="ARBA00049561"/>
    </source>
</evidence>
<evidence type="ECO:0000256" key="2">
    <source>
        <dbReference type="ARBA" id="ARBA00000816"/>
    </source>
</evidence>
<evidence type="ECO:0000256" key="7">
    <source>
        <dbReference type="ARBA" id="ARBA00022516"/>
    </source>
</evidence>
<dbReference type="InterPro" id="IPR000073">
    <property type="entry name" value="AB_hydrolase_1"/>
</dbReference>
<reference evidence="26" key="1">
    <citation type="submission" date="2021-01" db="UniProtKB">
        <authorList>
            <consortium name="EnsemblMetazoa"/>
        </authorList>
    </citation>
    <scope>IDENTIFICATION</scope>
</reference>
<comment type="subcellular location">
    <subcellularLocation>
        <location evidence="3">Cytoplasm</location>
    </subcellularLocation>
    <subcellularLocation>
        <location evidence="4">Lipid droplet</location>
    </subcellularLocation>
</comment>
<comment type="catalytic activity">
    <reaction evidence="24">
        <text>1-(9Z-octadecenoyl)-sn-glycero-3-phosphate + (9Z)-octadecenoyl-CoA = 1,2-di-(9Z-octadecenoyl)-sn-glycero-3-phosphate + CoA</text>
        <dbReference type="Rhea" id="RHEA:37131"/>
        <dbReference type="ChEBI" id="CHEBI:57287"/>
        <dbReference type="ChEBI" id="CHEBI:57387"/>
        <dbReference type="ChEBI" id="CHEBI:74544"/>
        <dbReference type="ChEBI" id="CHEBI:74546"/>
    </reaction>
    <physiologicalReaction direction="left-to-right" evidence="24">
        <dbReference type="Rhea" id="RHEA:37132"/>
    </physiologicalReaction>
</comment>
<comment type="catalytic activity">
    <reaction evidence="22">
        <text>1-(5Z,8Z,11Z,14Z-eicosatetraenoyl)-sn-glycero-3-phosphate + (9Z)-octadecenoyl-CoA = 1-(5Z,8Z,11Z,14Z)-eicosatetraenoyl-2-(9Z)-octadecenoyl-sn-glycero-3-phosphate + CoA</text>
        <dbReference type="Rhea" id="RHEA:37455"/>
        <dbReference type="ChEBI" id="CHEBI:57287"/>
        <dbReference type="ChEBI" id="CHEBI:57387"/>
        <dbReference type="ChEBI" id="CHEBI:74938"/>
        <dbReference type="ChEBI" id="CHEBI:74941"/>
    </reaction>
    <physiologicalReaction direction="left-to-right" evidence="22">
        <dbReference type="Rhea" id="RHEA:37456"/>
    </physiologicalReaction>
</comment>
<dbReference type="Pfam" id="PF00561">
    <property type="entry name" value="Abhydrolase_1"/>
    <property type="match status" value="1"/>
</dbReference>
<dbReference type="FunFam" id="3.40.50.1820:FF:000019">
    <property type="entry name" value="1-acylglycerol-3-phosphate O-acyltransferase ABHD5"/>
    <property type="match status" value="1"/>
</dbReference>
<proteinExistence type="inferred from homology"/>
<dbReference type="AlphaFoldDB" id="A0A7M6DIX8"/>
<evidence type="ECO:0000256" key="18">
    <source>
        <dbReference type="ARBA" id="ARBA00045357"/>
    </source>
</evidence>
<evidence type="ECO:0000256" key="1">
    <source>
        <dbReference type="ARBA" id="ARBA00000300"/>
    </source>
</evidence>
<evidence type="ECO:0000256" key="8">
    <source>
        <dbReference type="ARBA" id="ARBA00022677"/>
    </source>
</evidence>
<dbReference type="RefSeq" id="XP_066936670.1">
    <property type="nucleotide sequence ID" value="XM_067080569.1"/>
</dbReference>
<keyword evidence="11" id="KW-0276">Fatty acid metabolism</keyword>
<evidence type="ECO:0000256" key="5">
    <source>
        <dbReference type="ARBA" id="ARBA00013211"/>
    </source>
</evidence>
<evidence type="ECO:0000256" key="13">
    <source>
        <dbReference type="ARBA" id="ARBA00023315"/>
    </source>
</evidence>
<dbReference type="GO" id="GO:0005811">
    <property type="term" value="C:lipid droplet"/>
    <property type="evidence" value="ECO:0007669"/>
    <property type="project" value="UniProtKB-SubCell"/>
</dbReference>
<sequence>MSNQGTTTAVSEVATQDSWWWSWFSWRPTSFQLLEVAEKKMLEGVRRSFKSYFVPISDDNKIQTIETESEEDRLPVLLLHGFAAGVGFWTLNLDEISQKQKVYAIDLLGFGRSSRPNFPSDSADAEKFYVQSIEEWRQKAGLEQFVLLGHSFGGYLACSYTLEHPERVRHLILADPWGIPEKPPPGEEESFKLPRWAKAAAAVLSLFNPLAALRVAGPWGPTLISKFRPDLRKKYEGIFGEDDTRVMEYIYHCNAQSPSGETAFRSLSIPYGWAKYPMIHRVKEIDSKIPMTVLYGSRSWMDSSSGYNIKYLRDKSYVDVQIIKGAGHHIYADRPDEFNMCVNNICDKVTEQSDLSNIAQHFMADDIEAPSSQSGES</sequence>
<dbReference type="PANTHER" id="PTHR42886">
    <property type="entry name" value="RE40534P-RELATED"/>
    <property type="match status" value="1"/>
</dbReference>
<dbReference type="GO" id="GO:0052689">
    <property type="term" value="F:carboxylic ester hydrolase activity"/>
    <property type="evidence" value="ECO:0007669"/>
    <property type="project" value="TreeGrafter"/>
</dbReference>
<keyword evidence="9" id="KW-0808">Transferase</keyword>
<evidence type="ECO:0000313" key="27">
    <source>
        <dbReference type="Proteomes" id="UP000594262"/>
    </source>
</evidence>
<keyword evidence="8" id="KW-0551">Lipid droplet</keyword>
<dbReference type="InterPro" id="IPR029058">
    <property type="entry name" value="AB_hydrolase_fold"/>
</dbReference>
<dbReference type="GeneID" id="136824586"/>
<comment type="similarity">
    <text evidence="15">Belongs to the peptidase S33 family. ABHD4/ABHD5 subfamily.</text>
</comment>
<comment type="catalytic activity">
    <reaction evidence="21">
        <text>eicosanoyl-CoA + 1-(9Z-octadecenoyl)-sn-glycero-3-phosphate = 1-(9Z)-octadecenoyl-2-eicosanoyl-sn-glycero-3-phosphate + CoA</text>
        <dbReference type="Rhea" id="RHEA:37451"/>
        <dbReference type="ChEBI" id="CHEBI:57287"/>
        <dbReference type="ChEBI" id="CHEBI:57380"/>
        <dbReference type="ChEBI" id="CHEBI:74544"/>
        <dbReference type="ChEBI" id="CHEBI:74937"/>
    </reaction>
    <physiologicalReaction direction="left-to-right" evidence="21">
        <dbReference type="Rhea" id="RHEA:37452"/>
    </physiologicalReaction>
</comment>
<feature type="domain" description="AB hydrolase-1" evidence="25">
    <location>
        <begin position="75"/>
        <end position="335"/>
    </location>
</feature>
<name>A0A7M6DIX8_9CNID</name>
<protein>
    <recommendedName>
        <fullName evidence="16">1-acylglycerol-3-phosphate O-acyltransferase ABHD5</fullName>
        <ecNumber evidence="5">2.3.1.51</ecNumber>
    </recommendedName>
    <alternativeName>
        <fullName evidence="17">Abhydrolase domain-containing protein 5</fullName>
    </alternativeName>
</protein>
<evidence type="ECO:0000256" key="20">
    <source>
        <dbReference type="ARBA" id="ARBA00047543"/>
    </source>
</evidence>
<dbReference type="GO" id="GO:0005739">
    <property type="term" value="C:mitochondrion"/>
    <property type="evidence" value="ECO:0007669"/>
    <property type="project" value="TreeGrafter"/>
</dbReference>
<dbReference type="SUPFAM" id="SSF53474">
    <property type="entry name" value="alpha/beta-Hydrolases"/>
    <property type="match status" value="1"/>
</dbReference>
<evidence type="ECO:0000256" key="19">
    <source>
        <dbReference type="ARBA" id="ARBA00047525"/>
    </source>
</evidence>
<keyword evidence="6" id="KW-0963">Cytoplasm</keyword>
<comment type="catalytic activity">
    <reaction evidence="19">
        <text>1-hexadecanoyl-sn-glycero-3-phosphate + (9Z)-octadecenoyl-CoA = 1-hexadecanoyl-2-(9Z-octadecenoyl)-sn-glycero-3-phosphate + CoA</text>
        <dbReference type="Rhea" id="RHEA:33187"/>
        <dbReference type="ChEBI" id="CHEBI:57287"/>
        <dbReference type="ChEBI" id="CHEBI:57387"/>
        <dbReference type="ChEBI" id="CHEBI:57518"/>
        <dbReference type="ChEBI" id="CHEBI:64839"/>
    </reaction>
    <physiologicalReaction direction="left-to-right" evidence="19">
        <dbReference type="Rhea" id="RHEA:33188"/>
    </physiologicalReaction>
</comment>
<evidence type="ECO:0000259" key="25">
    <source>
        <dbReference type="Pfam" id="PF00561"/>
    </source>
</evidence>
<accession>A0A7M6DIX8</accession>
<keyword evidence="13" id="KW-0012">Acyltransferase</keyword>
<dbReference type="GO" id="GO:0006631">
    <property type="term" value="P:fatty acid metabolic process"/>
    <property type="evidence" value="ECO:0007669"/>
    <property type="project" value="UniProtKB-KW"/>
</dbReference>
<evidence type="ECO:0000256" key="14">
    <source>
        <dbReference type="ARBA" id="ARBA00036296"/>
    </source>
</evidence>
<dbReference type="EC" id="2.3.1.51" evidence="5"/>
<comment type="catalytic activity">
    <reaction evidence="20">
        <text>1-octadecanoyl-sn-glycero-3-phosphate + (9Z)-octadecenoyl-CoA = 1-octadecanoyl-2-(9Z-octadecenoyl)-sn-glycero-3-phosphate + CoA</text>
        <dbReference type="Rhea" id="RHEA:37163"/>
        <dbReference type="ChEBI" id="CHEBI:57287"/>
        <dbReference type="ChEBI" id="CHEBI:57387"/>
        <dbReference type="ChEBI" id="CHEBI:74560"/>
        <dbReference type="ChEBI" id="CHEBI:74565"/>
    </reaction>
    <physiologicalReaction direction="left-to-right" evidence="20">
        <dbReference type="Rhea" id="RHEA:37164"/>
    </physiologicalReaction>
</comment>
<dbReference type="GO" id="GO:0055088">
    <property type="term" value="P:lipid homeostasis"/>
    <property type="evidence" value="ECO:0007669"/>
    <property type="project" value="TreeGrafter"/>
</dbReference>
<dbReference type="GO" id="GO:0030154">
    <property type="term" value="P:cell differentiation"/>
    <property type="evidence" value="ECO:0007669"/>
    <property type="project" value="UniProtKB-KW"/>
</dbReference>
<keyword evidence="7" id="KW-0444">Lipid biosynthesis</keyword>
<keyword evidence="10" id="KW-0221">Differentiation</keyword>
<evidence type="ECO:0000256" key="12">
    <source>
        <dbReference type="ARBA" id="ARBA00023098"/>
    </source>
</evidence>
<dbReference type="Proteomes" id="UP000594262">
    <property type="component" value="Unplaced"/>
</dbReference>
<evidence type="ECO:0000256" key="9">
    <source>
        <dbReference type="ARBA" id="ARBA00022679"/>
    </source>
</evidence>
<dbReference type="GO" id="GO:0003841">
    <property type="term" value="F:1-acylglycerol-3-phosphate O-acyltransferase activity"/>
    <property type="evidence" value="ECO:0007669"/>
    <property type="project" value="UniProtKB-EC"/>
</dbReference>
<comment type="catalytic activity">
    <reaction evidence="1">
        <text>a 1-acyl-sn-glycero-3-phosphate + an acyl-CoA = a 1,2-diacyl-sn-glycero-3-phosphate + CoA</text>
        <dbReference type="Rhea" id="RHEA:19709"/>
        <dbReference type="ChEBI" id="CHEBI:57287"/>
        <dbReference type="ChEBI" id="CHEBI:57970"/>
        <dbReference type="ChEBI" id="CHEBI:58342"/>
        <dbReference type="ChEBI" id="CHEBI:58608"/>
        <dbReference type="EC" id="2.3.1.51"/>
    </reaction>
    <physiologicalReaction direction="left-to-right" evidence="1">
        <dbReference type="Rhea" id="RHEA:19710"/>
    </physiologicalReaction>
</comment>
<dbReference type="Gene3D" id="3.40.50.1820">
    <property type="entry name" value="alpha/beta hydrolase"/>
    <property type="match status" value="1"/>
</dbReference>
<dbReference type="OrthoDB" id="7457040at2759"/>
<comment type="catalytic activity">
    <reaction evidence="23">
        <text>1-(9Z-octadecenoyl)-sn-glycero-3-phosphate + (5Z,8Z,11Z,14Z)-eicosatetraenoyl-CoA = 1-(9Z)-octadecenoyl-2-(5Z,8Z,11Z,14Z)-eicosatetraenoyl-sn-glycero-3-phosphate + CoA</text>
        <dbReference type="Rhea" id="RHEA:37443"/>
        <dbReference type="ChEBI" id="CHEBI:57287"/>
        <dbReference type="ChEBI" id="CHEBI:57368"/>
        <dbReference type="ChEBI" id="CHEBI:74544"/>
        <dbReference type="ChEBI" id="CHEBI:74928"/>
    </reaction>
    <physiologicalReaction direction="left-to-right" evidence="23">
        <dbReference type="Rhea" id="RHEA:37444"/>
    </physiologicalReaction>
</comment>
<evidence type="ECO:0000256" key="16">
    <source>
        <dbReference type="ARBA" id="ARBA00040731"/>
    </source>
</evidence>
<evidence type="ECO:0000313" key="26">
    <source>
        <dbReference type="EnsemblMetazoa" id="CLYHEMP012775.3"/>
    </source>
</evidence>
<evidence type="ECO:0000256" key="22">
    <source>
        <dbReference type="ARBA" id="ARBA00048632"/>
    </source>
</evidence>
<comment type="function">
    <text evidence="18">Coenzyme A-dependent lysophosphatidic acid acyltransferase that catalyzes the transfer of an acyl group on a lysophosphatidic acid. Functions preferentially with 1-oleoyl-lysophosphatidic acid followed by 1-palmitoyl-lysophosphatidic acid, 1-stearoyl-lysophosphatidic acid and 1-arachidonoyl-lysophosphatidic acid as lipid acceptor. Functions preferentially with arachidonoyl-CoA followed by oleoyl-CoA as acyl group donors. Functions in phosphatidic acid biosynthesis. May regulate the cellular storage of triacylglycerol through activation of the phospholipase PNPLA2. Involved in keratinocyte differentiation. Regulates lipid droplet fusion.</text>
</comment>
<evidence type="ECO:0000256" key="21">
    <source>
        <dbReference type="ARBA" id="ARBA00047849"/>
    </source>
</evidence>